<feature type="compositionally biased region" description="Low complexity" evidence="1">
    <location>
        <begin position="171"/>
        <end position="181"/>
    </location>
</feature>
<protein>
    <submittedName>
        <fullName evidence="2">Uncharacterized protein</fullName>
    </submittedName>
</protein>
<accession>A0A0V0QVS0</accession>
<feature type="compositionally biased region" description="Low complexity" evidence="1">
    <location>
        <begin position="75"/>
        <end position="141"/>
    </location>
</feature>
<name>A0A0V0QVS0_PSEPJ</name>
<evidence type="ECO:0000313" key="2">
    <source>
        <dbReference type="EMBL" id="KRX06189.1"/>
    </source>
</evidence>
<gene>
    <name evidence="2" type="ORF">PPERSA_06071</name>
</gene>
<dbReference type="OrthoDB" id="300201at2759"/>
<evidence type="ECO:0000256" key="1">
    <source>
        <dbReference type="SAM" id="MobiDB-lite"/>
    </source>
</evidence>
<proteinExistence type="predicted"/>
<feature type="region of interest" description="Disordered" evidence="1">
    <location>
        <begin position="171"/>
        <end position="190"/>
    </location>
</feature>
<dbReference type="InParanoid" id="A0A0V0QVS0"/>
<feature type="region of interest" description="Disordered" evidence="1">
    <location>
        <begin position="1"/>
        <end position="44"/>
    </location>
</feature>
<dbReference type="AlphaFoldDB" id="A0A0V0QVS0"/>
<sequence length="600" mass="71600">MNNRPPFGTQRKSSFLRKNSQQKNQNNPIQQAGFKSIFDSSPQKNFQNLQENQDNQNYNDESSGYGQVIRNNSAQKKQVQEKQYIQQQQTSQNFNRSRNNSSQKNLSRNSSRGSFQRQIQQNQGQKISTINNKSKNNNINNGNQIEQKQMQEQSNQSKKNEDILNNFLQNKPLNKQQLPKKPTIPRAPKLQTQESKLWEVAIKGVQKSLLDQFYKKNPNFDSENEEVKIKLLKQLVQEQEKTKTIQSYEKFFIDFRKLFNYNSIKENLPNKLIKRLALSLSVKINKQWYRDFKFVLQCENFASHIIAKITEQVQNLKFITTDKIEIEVLFYSKYLNTSVSVKKVYLTKEIQKNCVKQKVFNYFLDQHFILPFFNGDEQILYVLFEISAITLLRKFREELAQRMVMRDKNKVLQVKKQLKQKQKFFEREIIQVYENFQQYVNYQADFEVQFNVHNGMKKNLFTYVNTKFYPQNFDNQGAHFLIKSDEEFLVKNEFFLDNKIGIKEKVENLTLVDFVVKDRDNLLVTFSGFLQMRVLENSEKIKLDQAMQFFQEEFVAKVLEYEEKGLYKFRILVIQEGMKRARLKEIEFQIYPQIIQQYLM</sequence>
<reference evidence="2 3" key="1">
    <citation type="journal article" date="2015" name="Sci. Rep.">
        <title>Genome of the facultative scuticociliatosis pathogen Pseudocohnilembus persalinus provides insight into its virulence through horizontal gene transfer.</title>
        <authorList>
            <person name="Xiong J."/>
            <person name="Wang G."/>
            <person name="Cheng J."/>
            <person name="Tian M."/>
            <person name="Pan X."/>
            <person name="Warren A."/>
            <person name="Jiang C."/>
            <person name="Yuan D."/>
            <person name="Miao W."/>
        </authorList>
    </citation>
    <scope>NUCLEOTIDE SEQUENCE [LARGE SCALE GENOMIC DNA]</scope>
    <source>
        <strain evidence="2">36N120E</strain>
    </source>
</reference>
<comment type="caution">
    <text evidence="2">The sequence shown here is derived from an EMBL/GenBank/DDBJ whole genome shotgun (WGS) entry which is preliminary data.</text>
</comment>
<feature type="compositionally biased region" description="Polar residues" evidence="1">
    <location>
        <begin position="10"/>
        <end position="30"/>
    </location>
</feature>
<dbReference type="EMBL" id="LDAU01000098">
    <property type="protein sequence ID" value="KRX06189.1"/>
    <property type="molecule type" value="Genomic_DNA"/>
</dbReference>
<feature type="region of interest" description="Disordered" evidence="1">
    <location>
        <begin position="74"/>
        <end position="141"/>
    </location>
</feature>
<keyword evidence="3" id="KW-1185">Reference proteome</keyword>
<organism evidence="2 3">
    <name type="scientific">Pseudocohnilembus persalinus</name>
    <name type="common">Ciliate</name>
    <dbReference type="NCBI Taxonomy" id="266149"/>
    <lineage>
        <taxon>Eukaryota</taxon>
        <taxon>Sar</taxon>
        <taxon>Alveolata</taxon>
        <taxon>Ciliophora</taxon>
        <taxon>Intramacronucleata</taxon>
        <taxon>Oligohymenophorea</taxon>
        <taxon>Scuticociliatia</taxon>
        <taxon>Philasterida</taxon>
        <taxon>Pseudocohnilembidae</taxon>
        <taxon>Pseudocohnilembus</taxon>
    </lineage>
</organism>
<dbReference type="Proteomes" id="UP000054937">
    <property type="component" value="Unassembled WGS sequence"/>
</dbReference>
<evidence type="ECO:0000313" key="3">
    <source>
        <dbReference type="Proteomes" id="UP000054937"/>
    </source>
</evidence>